<reference evidence="2" key="1">
    <citation type="submission" date="2020-09" db="EMBL/GenBank/DDBJ databases">
        <title>Brevundimonas sp. LVF2 isolated from a puddle in Goettingen, Germany.</title>
        <authorList>
            <person name="Friedrich I."/>
            <person name="Klassen A."/>
            <person name="Hannes N."/>
            <person name="Schneider D."/>
            <person name="Hertel R."/>
            <person name="Daniel R."/>
        </authorList>
    </citation>
    <scope>NUCLEOTIDE SEQUENCE</scope>
    <source>
        <strain evidence="2">LVF2</strain>
    </source>
</reference>
<accession>A0A975GWF1</accession>
<keyword evidence="1" id="KW-0812">Transmembrane</keyword>
<gene>
    <name evidence="2" type="ORF">IFJ75_02175</name>
</gene>
<evidence type="ECO:0000256" key="1">
    <source>
        <dbReference type="SAM" id="Phobius"/>
    </source>
</evidence>
<proteinExistence type="predicted"/>
<feature type="transmembrane region" description="Helical" evidence="1">
    <location>
        <begin position="46"/>
        <end position="65"/>
    </location>
</feature>
<evidence type="ECO:0000313" key="2">
    <source>
        <dbReference type="EMBL" id="QTC91763.1"/>
    </source>
</evidence>
<dbReference type="RefSeq" id="WP_207870938.1">
    <property type="nucleotide sequence ID" value="NZ_CP062222.1"/>
</dbReference>
<feature type="transmembrane region" description="Helical" evidence="1">
    <location>
        <begin position="6"/>
        <end position="25"/>
    </location>
</feature>
<dbReference type="Proteomes" id="UP000663918">
    <property type="component" value="Chromosome"/>
</dbReference>
<keyword evidence="1" id="KW-0472">Membrane</keyword>
<evidence type="ECO:0000313" key="3">
    <source>
        <dbReference type="Proteomes" id="UP000663918"/>
    </source>
</evidence>
<dbReference type="AlphaFoldDB" id="A0A975GWF1"/>
<dbReference type="EMBL" id="CP062222">
    <property type="protein sequence ID" value="QTC91763.1"/>
    <property type="molecule type" value="Genomic_DNA"/>
</dbReference>
<organism evidence="2 3">
    <name type="scientific">Brevundimonas goettingensis</name>
    <dbReference type="NCBI Taxonomy" id="2774190"/>
    <lineage>
        <taxon>Bacteria</taxon>
        <taxon>Pseudomonadati</taxon>
        <taxon>Pseudomonadota</taxon>
        <taxon>Alphaproteobacteria</taxon>
        <taxon>Caulobacterales</taxon>
        <taxon>Caulobacteraceae</taxon>
        <taxon>Brevundimonas</taxon>
    </lineage>
</organism>
<keyword evidence="3" id="KW-1185">Reference proteome</keyword>
<protein>
    <submittedName>
        <fullName evidence="2">Uncharacterized protein</fullName>
    </submittedName>
</protein>
<dbReference type="KEGG" id="bgoe:IFJ75_02175"/>
<name>A0A975GWF1_9CAUL</name>
<keyword evidence="1" id="KW-1133">Transmembrane helix</keyword>
<sequence>MYVVSQITAAIGLVLLLTAGATFVVMSVRSARRFPAQPVLQVRGAWVMFACLVAGSLLMSASNWLKPG</sequence>